<accession>A0A848DRL4</accession>
<sequence>MRIARAGLALVMALAALLSGCSVAVEGTPAAAAGGGAGLAATAFVDARARFSLVPPHGWAPDTSGRQETTVVFLNARPDPAPPGPFLSNINVVVLPAGADLAATVVGARRELADLTAYRPVEDEAASLAGGLPAHVLGGTFTRSGYTLRNLQLFTVSEGSTFVVTGTALADRWDDYRALFDASLHTLTVPA</sequence>
<comment type="caution">
    <text evidence="3">The sequence shown here is derived from an EMBL/GenBank/DDBJ whole genome shotgun (WGS) entry which is preliminary data.</text>
</comment>
<dbReference type="RefSeq" id="WP_169416118.1">
    <property type="nucleotide sequence ID" value="NZ_JAAXKZ010000193.1"/>
</dbReference>
<dbReference type="AlphaFoldDB" id="A0A848DRL4"/>
<name>A0A848DRL4_9PSEU</name>
<dbReference type="Pfam" id="PF10738">
    <property type="entry name" value="Lpp-LpqN"/>
    <property type="match status" value="1"/>
</dbReference>
<evidence type="ECO:0000313" key="4">
    <source>
        <dbReference type="Proteomes" id="UP000586918"/>
    </source>
</evidence>
<evidence type="ECO:0000313" key="3">
    <source>
        <dbReference type="EMBL" id="NMH95462.1"/>
    </source>
</evidence>
<dbReference type="Proteomes" id="UP000586918">
    <property type="component" value="Unassembled WGS sequence"/>
</dbReference>
<gene>
    <name evidence="3" type="ORF">HF519_28750</name>
</gene>
<evidence type="ECO:0000256" key="2">
    <source>
        <dbReference type="SAM" id="SignalP"/>
    </source>
</evidence>
<dbReference type="PROSITE" id="PS51257">
    <property type="entry name" value="PROKAR_LIPOPROTEIN"/>
    <property type="match status" value="1"/>
</dbReference>
<keyword evidence="4" id="KW-1185">Reference proteome</keyword>
<feature type="signal peptide" evidence="2">
    <location>
        <begin position="1"/>
        <end position="24"/>
    </location>
</feature>
<dbReference type="EMBL" id="JAAXKZ010000193">
    <property type="protein sequence ID" value="NMH95462.1"/>
    <property type="molecule type" value="Genomic_DNA"/>
</dbReference>
<feature type="chain" id="PRO_5039149438" evidence="2">
    <location>
        <begin position="25"/>
        <end position="191"/>
    </location>
</feature>
<dbReference type="InterPro" id="IPR019674">
    <property type="entry name" value="Lipoprotein_LpqN/LpqT-like"/>
</dbReference>
<evidence type="ECO:0000256" key="1">
    <source>
        <dbReference type="ARBA" id="ARBA00022729"/>
    </source>
</evidence>
<organism evidence="3 4">
    <name type="scientific">Pseudonocardia bannensis</name>
    <dbReference type="NCBI Taxonomy" id="630973"/>
    <lineage>
        <taxon>Bacteria</taxon>
        <taxon>Bacillati</taxon>
        <taxon>Actinomycetota</taxon>
        <taxon>Actinomycetes</taxon>
        <taxon>Pseudonocardiales</taxon>
        <taxon>Pseudonocardiaceae</taxon>
        <taxon>Pseudonocardia</taxon>
    </lineage>
</organism>
<proteinExistence type="predicted"/>
<dbReference type="Gene3D" id="3.40.1000.10">
    <property type="entry name" value="Mog1/PsbP, alpha/beta/alpha sandwich"/>
    <property type="match status" value="1"/>
</dbReference>
<reference evidence="3 4" key="1">
    <citation type="submission" date="2020-04" db="EMBL/GenBank/DDBJ databases">
        <authorList>
            <person name="Klaysubun C."/>
            <person name="Duangmal K."/>
            <person name="Lipun K."/>
        </authorList>
    </citation>
    <scope>NUCLEOTIDE SEQUENCE [LARGE SCALE GENOMIC DNA]</scope>
    <source>
        <strain evidence="3 4">DSM 45300</strain>
    </source>
</reference>
<protein>
    <submittedName>
        <fullName evidence="3">DUF1795 domain-containing protein</fullName>
    </submittedName>
</protein>
<keyword evidence="1 2" id="KW-0732">Signal</keyword>